<accession>A0A0N0PCP7</accession>
<dbReference type="Proteomes" id="UP000053240">
    <property type="component" value="Unassembled WGS sequence"/>
</dbReference>
<dbReference type="InParanoid" id="A0A0N0PCP7"/>
<dbReference type="PANTHER" id="PTHR19303">
    <property type="entry name" value="TRANSPOSON"/>
    <property type="match status" value="1"/>
</dbReference>
<evidence type="ECO:0000313" key="4">
    <source>
        <dbReference type="Proteomes" id="UP000053240"/>
    </source>
</evidence>
<dbReference type="PANTHER" id="PTHR19303:SF74">
    <property type="entry name" value="POGO TRANSPOSABLE ELEMENT WITH KRAB DOMAIN"/>
    <property type="match status" value="1"/>
</dbReference>
<dbReference type="PROSITE" id="PS51253">
    <property type="entry name" value="HTH_CENPB"/>
    <property type="match status" value="1"/>
</dbReference>
<dbReference type="InterPro" id="IPR004875">
    <property type="entry name" value="DDE_SF_endonuclease_dom"/>
</dbReference>
<dbReference type="Gene3D" id="3.30.420.10">
    <property type="entry name" value="Ribonuclease H-like superfamily/Ribonuclease H"/>
    <property type="match status" value="1"/>
</dbReference>
<reference evidence="3 4" key="1">
    <citation type="journal article" date="2015" name="Nat. Commun.">
        <title>Outbred genome sequencing and CRISPR/Cas9 gene editing in butterflies.</title>
        <authorList>
            <person name="Li X."/>
            <person name="Fan D."/>
            <person name="Zhang W."/>
            <person name="Liu G."/>
            <person name="Zhang L."/>
            <person name="Zhao L."/>
            <person name="Fang X."/>
            <person name="Chen L."/>
            <person name="Dong Y."/>
            <person name="Chen Y."/>
            <person name="Ding Y."/>
            <person name="Zhao R."/>
            <person name="Feng M."/>
            <person name="Zhu Y."/>
            <person name="Feng Y."/>
            <person name="Jiang X."/>
            <person name="Zhu D."/>
            <person name="Xiang H."/>
            <person name="Feng X."/>
            <person name="Li S."/>
            <person name="Wang J."/>
            <person name="Zhang G."/>
            <person name="Kronforst M.R."/>
            <person name="Wang W."/>
        </authorList>
    </citation>
    <scope>NUCLEOTIDE SEQUENCE [LARGE SCALE GENOMIC DNA]</scope>
    <source>
        <strain evidence="3">Ya'a_city_454_Pm</strain>
        <tissue evidence="3">Whole body</tissue>
    </source>
</reference>
<dbReference type="Pfam" id="PF03184">
    <property type="entry name" value="DDE_1"/>
    <property type="match status" value="1"/>
</dbReference>
<evidence type="ECO:0000313" key="3">
    <source>
        <dbReference type="EMBL" id="KPJ14372.1"/>
    </source>
</evidence>
<dbReference type="AlphaFoldDB" id="A0A0N0PCP7"/>
<keyword evidence="4" id="KW-1185">Reference proteome</keyword>
<sequence length="660" mass="75490">MKGRAPESSGRVGPESVLGHHIEEKLEEWLLGTSKMGFPINKDFLIHSVKQLVEAEGMKNPFKNNIPGRKWFEGFLKRHPRVGQKRAEHLCKVRAVVTESGIRSWFSHVAEELGEDIKILEDPRRVFDMDETAIHLAPKGGLVLAERGKAVYDVAGNEKENVTTLFNVNAAGEFAPPLTIFKYERLPKICVDSAPKNWGIGKSENGWMTSEAFYEYFTNVFYPFLQESEIELPVIVFLDGHVSHMSIHLSKFCKEKQIILCCFPPHATHILQPLDVSFFFPLKQRWKNLVRNWRIENNGADVQKHNVPAFLSKLINEENFVNVIKSGFKACGICPFDADAVDYTKCVEMKESQNNHNIFNKSDSQKSSQVSSHRQFVESKIDAEVLQRFKNARAAGIGWEADDKYELLYDLWVKAVEDDKNVDIELQSSSCLTLASKDLNPSIPNDNDIIEFPFPEFSESVLDDVDEQLETFISHSPKQNSDFGVPFLLEPPIPLDIDNDSTIVRSILPSIDNAIQSSPVTIEHILLGRIRRPRIGISCELTIRLLLARARTVPHVDLEAMDVNSLAILYWYYRRQRRRKRLWLNPIVQRRSTVGAFTTLMQQLRNDPQKFFNYFRMTIPTFDNLLKKVEKDLKPLLPSLCDAFGFKIRQKTESTPACIV</sequence>
<evidence type="ECO:0000256" key="1">
    <source>
        <dbReference type="ARBA" id="ARBA00023125"/>
    </source>
</evidence>
<feature type="domain" description="HTH CENPB-type" evidence="2">
    <location>
        <begin position="10"/>
        <end position="85"/>
    </location>
</feature>
<dbReference type="EMBL" id="KQ460474">
    <property type="protein sequence ID" value="KPJ14372.1"/>
    <property type="molecule type" value="Genomic_DNA"/>
</dbReference>
<name>A0A0N0PCP7_PAPMA</name>
<keyword evidence="1" id="KW-0238">DNA-binding</keyword>
<evidence type="ECO:0000259" key="2">
    <source>
        <dbReference type="PROSITE" id="PS51253"/>
    </source>
</evidence>
<protein>
    <recommendedName>
        <fullName evidence="2">HTH CENPB-type domain-containing protein</fullName>
    </recommendedName>
</protein>
<dbReference type="InterPro" id="IPR036397">
    <property type="entry name" value="RNaseH_sf"/>
</dbReference>
<proteinExistence type="predicted"/>
<dbReference type="GO" id="GO:0003677">
    <property type="term" value="F:DNA binding"/>
    <property type="evidence" value="ECO:0007669"/>
    <property type="project" value="UniProtKB-KW"/>
</dbReference>
<organism evidence="3 4">
    <name type="scientific">Papilio machaon</name>
    <name type="common">Old World swallowtail butterfly</name>
    <dbReference type="NCBI Taxonomy" id="76193"/>
    <lineage>
        <taxon>Eukaryota</taxon>
        <taxon>Metazoa</taxon>
        <taxon>Ecdysozoa</taxon>
        <taxon>Arthropoda</taxon>
        <taxon>Hexapoda</taxon>
        <taxon>Insecta</taxon>
        <taxon>Pterygota</taxon>
        <taxon>Neoptera</taxon>
        <taxon>Endopterygota</taxon>
        <taxon>Lepidoptera</taxon>
        <taxon>Glossata</taxon>
        <taxon>Ditrysia</taxon>
        <taxon>Papilionoidea</taxon>
        <taxon>Papilionidae</taxon>
        <taxon>Papilioninae</taxon>
        <taxon>Papilio</taxon>
    </lineage>
</organism>
<dbReference type="InterPro" id="IPR006600">
    <property type="entry name" value="HTH_CenpB_DNA-bd_dom"/>
</dbReference>
<dbReference type="InterPro" id="IPR050863">
    <property type="entry name" value="CenT-Element_Derived"/>
</dbReference>
<dbReference type="GO" id="GO:0005634">
    <property type="term" value="C:nucleus"/>
    <property type="evidence" value="ECO:0007669"/>
    <property type="project" value="TreeGrafter"/>
</dbReference>
<gene>
    <name evidence="3" type="ORF">RR48_01311</name>
</gene>